<feature type="transmembrane region" description="Helical" evidence="7">
    <location>
        <begin position="585"/>
        <end position="607"/>
    </location>
</feature>
<dbReference type="GO" id="GO:0005634">
    <property type="term" value="C:nucleus"/>
    <property type="evidence" value="ECO:0007669"/>
    <property type="project" value="TreeGrafter"/>
</dbReference>
<dbReference type="RefSeq" id="XP_056490476.1">
    <property type="nucleotide sequence ID" value="XM_056627742.1"/>
</dbReference>
<gene>
    <name evidence="9" type="ORF">N7509_003105</name>
</gene>
<dbReference type="InterPro" id="IPR007219">
    <property type="entry name" value="XnlR_reg_dom"/>
</dbReference>
<dbReference type="CDD" id="cd00067">
    <property type="entry name" value="GAL4"/>
    <property type="match status" value="1"/>
</dbReference>
<keyword evidence="4" id="KW-0804">Transcription</keyword>
<dbReference type="OrthoDB" id="3364175at2759"/>
<dbReference type="GO" id="GO:0008270">
    <property type="term" value="F:zinc ion binding"/>
    <property type="evidence" value="ECO:0007669"/>
    <property type="project" value="InterPro"/>
</dbReference>
<dbReference type="SMART" id="SM00066">
    <property type="entry name" value="GAL4"/>
    <property type="match status" value="1"/>
</dbReference>
<evidence type="ECO:0000313" key="9">
    <source>
        <dbReference type="EMBL" id="KAJ5403234.1"/>
    </source>
</evidence>
<dbReference type="GO" id="GO:0000978">
    <property type="term" value="F:RNA polymerase II cis-regulatory region sequence-specific DNA binding"/>
    <property type="evidence" value="ECO:0007669"/>
    <property type="project" value="TreeGrafter"/>
</dbReference>
<evidence type="ECO:0000256" key="4">
    <source>
        <dbReference type="ARBA" id="ARBA00023163"/>
    </source>
</evidence>
<keyword evidence="2" id="KW-0805">Transcription regulation</keyword>
<feature type="non-terminal residue" evidence="9">
    <location>
        <position position="723"/>
    </location>
</feature>
<reference evidence="9" key="2">
    <citation type="journal article" date="2023" name="IMA Fungus">
        <title>Comparative genomic study of the Penicillium genus elucidates a diverse pangenome and 15 lateral gene transfer events.</title>
        <authorList>
            <person name="Petersen C."/>
            <person name="Sorensen T."/>
            <person name="Nielsen M.R."/>
            <person name="Sondergaard T.E."/>
            <person name="Sorensen J.L."/>
            <person name="Fitzpatrick D.A."/>
            <person name="Frisvad J.C."/>
            <person name="Nielsen K.L."/>
        </authorList>
    </citation>
    <scope>NUCLEOTIDE SEQUENCE</scope>
    <source>
        <strain evidence="9">IBT 29677</strain>
    </source>
</reference>
<sequence length="723" mass="80642">SPKTPAPTSKRRRVAVACDACRTRKSRCDGTRPRCSLCRDLGFECIYTPPTTATNVIVQKDYLHGLEDRVKRLEGLFSVVRGEIDGLNDRIEGRVGNLRDFSDGGLGVRSVVNGNAQVEKQSDQVQVHVPDLTGTEDSVDGMGAVTLADEEDSGFFGPSSNIAFLRHLSRAVVQQGYLLSPGAAEGGFVSASRPPSPPRRQSGDRKPQVNLFSLPPQTETLAMIQRYFSNTGLLFPYIYPPVFLETYHQMNRENFTKVRRTWLGLLNMVLAMSTMTAATGGAKADVRIAESDVFYERGLGLCGSEILRGTTLEVVQFLLLMGQYLQGTQKSVQAWTVHGLAVKAALQLGLHSRNASKSFSTLEQEMRKRTWYGCVVLDRTLSMTFGRPAAIPDNYVKLDLPSKRDFDESSALVNDETTFLSLTFFNSTITLYKQLWNVLDLLYGQNIGCDGPLPTTEVISNIFTMEQRLFSWERSLDPNLQLISTSQLDGMPRDPITTSFEYYSWKLRVILSLRYLNLRVLLHRPVLVKFIAASRCQNRDPQDLKLLQQMGMNSMQICIESAMEIIGIVHGVVSEPGWKHSLLGAWWFSLYYTFNAALAIIGAVWVYRDESLSTTSMATQAKEAEKYPGLAAEALSKLDDGNRLVDRCRYYLQQFNTVLNRISTGRYPPFPSLNSARGTLPPADFGLSPFGMELGEFMMDDDLVAMIDRQGILSMEPGSAYHS</sequence>
<keyword evidence="10" id="KW-1185">Reference proteome</keyword>
<dbReference type="CDD" id="cd12148">
    <property type="entry name" value="fungal_TF_MHR"/>
    <property type="match status" value="1"/>
</dbReference>
<keyword evidence="5" id="KW-0539">Nucleus</keyword>
<dbReference type="SUPFAM" id="SSF57701">
    <property type="entry name" value="Zn2/Cys6 DNA-binding domain"/>
    <property type="match status" value="1"/>
</dbReference>
<evidence type="ECO:0000256" key="6">
    <source>
        <dbReference type="SAM" id="MobiDB-lite"/>
    </source>
</evidence>
<evidence type="ECO:0000256" key="2">
    <source>
        <dbReference type="ARBA" id="ARBA00023015"/>
    </source>
</evidence>
<dbReference type="Gene3D" id="4.10.240.10">
    <property type="entry name" value="Zn(2)-C6 fungal-type DNA-binding domain"/>
    <property type="match status" value="1"/>
</dbReference>
<keyword evidence="7" id="KW-1133">Transmembrane helix</keyword>
<evidence type="ECO:0000256" key="3">
    <source>
        <dbReference type="ARBA" id="ARBA00023125"/>
    </source>
</evidence>
<dbReference type="GO" id="GO:0000435">
    <property type="term" value="P:positive regulation of transcription from RNA polymerase II promoter by galactose"/>
    <property type="evidence" value="ECO:0007669"/>
    <property type="project" value="TreeGrafter"/>
</dbReference>
<dbReference type="PANTHER" id="PTHR47424">
    <property type="entry name" value="REGULATORY PROTEIN GAL4"/>
    <property type="match status" value="1"/>
</dbReference>
<dbReference type="Proteomes" id="UP001147747">
    <property type="component" value="Unassembled WGS sequence"/>
</dbReference>
<accession>A0A9W9W499</accession>
<feature type="domain" description="Zn(2)-C6 fungal-type" evidence="8">
    <location>
        <begin position="17"/>
        <end position="47"/>
    </location>
</feature>
<dbReference type="GO" id="GO:0006351">
    <property type="term" value="P:DNA-templated transcription"/>
    <property type="evidence" value="ECO:0007669"/>
    <property type="project" value="InterPro"/>
</dbReference>
<dbReference type="EMBL" id="JAPZBU010000005">
    <property type="protein sequence ID" value="KAJ5403234.1"/>
    <property type="molecule type" value="Genomic_DNA"/>
</dbReference>
<evidence type="ECO:0000259" key="8">
    <source>
        <dbReference type="PROSITE" id="PS50048"/>
    </source>
</evidence>
<keyword evidence="1" id="KW-0479">Metal-binding</keyword>
<dbReference type="InterPro" id="IPR001138">
    <property type="entry name" value="Zn2Cys6_DnaBD"/>
</dbReference>
<dbReference type="PROSITE" id="PS50048">
    <property type="entry name" value="ZN2_CY6_FUNGAL_2"/>
    <property type="match status" value="1"/>
</dbReference>
<comment type="caution">
    <text evidence="9">The sequence shown here is derived from an EMBL/GenBank/DDBJ whole genome shotgun (WGS) entry which is preliminary data.</text>
</comment>
<dbReference type="InterPro" id="IPR051127">
    <property type="entry name" value="Fungal_SecMet_Regulators"/>
</dbReference>
<proteinExistence type="predicted"/>
<keyword evidence="7" id="KW-0472">Membrane</keyword>
<keyword evidence="7" id="KW-0812">Transmembrane</keyword>
<evidence type="ECO:0000313" key="10">
    <source>
        <dbReference type="Proteomes" id="UP001147747"/>
    </source>
</evidence>
<dbReference type="SMART" id="SM00906">
    <property type="entry name" value="Fungal_trans"/>
    <property type="match status" value="1"/>
</dbReference>
<dbReference type="AlphaFoldDB" id="A0A9W9W499"/>
<protein>
    <recommendedName>
        <fullName evidence="8">Zn(2)-C6 fungal-type domain-containing protein</fullName>
    </recommendedName>
</protein>
<reference evidence="9" key="1">
    <citation type="submission" date="2022-12" db="EMBL/GenBank/DDBJ databases">
        <authorList>
            <person name="Petersen C."/>
        </authorList>
    </citation>
    <scope>NUCLEOTIDE SEQUENCE</scope>
    <source>
        <strain evidence="9">IBT 29677</strain>
    </source>
</reference>
<dbReference type="PROSITE" id="PS00463">
    <property type="entry name" value="ZN2_CY6_FUNGAL_1"/>
    <property type="match status" value="1"/>
</dbReference>
<dbReference type="GeneID" id="81366722"/>
<name>A0A9W9W499_9EURO</name>
<keyword evidence="3" id="KW-0238">DNA-binding</keyword>
<evidence type="ECO:0000256" key="5">
    <source>
        <dbReference type="ARBA" id="ARBA00023242"/>
    </source>
</evidence>
<dbReference type="GO" id="GO:0000981">
    <property type="term" value="F:DNA-binding transcription factor activity, RNA polymerase II-specific"/>
    <property type="evidence" value="ECO:0007669"/>
    <property type="project" value="InterPro"/>
</dbReference>
<feature type="region of interest" description="Disordered" evidence="6">
    <location>
        <begin position="187"/>
        <end position="210"/>
    </location>
</feature>
<evidence type="ECO:0000256" key="1">
    <source>
        <dbReference type="ARBA" id="ARBA00022723"/>
    </source>
</evidence>
<organism evidence="9 10">
    <name type="scientific">Penicillium cosmopolitanum</name>
    <dbReference type="NCBI Taxonomy" id="1131564"/>
    <lineage>
        <taxon>Eukaryota</taxon>
        <taxon>Fungi</taxon>
        <taxon>Dikarya</taxon>
        <taxon>Ascomycota</taxon>
        <taxon>Pezizomycotina</taxon>
        <taxon>Eurotiomycetes</taxon>
        <taxon>Eurotiomycetidae</taxon>
        <taxon>Eurotiales</taxon>
        <taxon>Aspergillaceae</taxon>
        <taxon>Penicillium</taxon>
    </lineage>
</organism>
<dbReference type="InterPro" id="IPR036864">
    <property type="entry name" value="Zn2-C6_fun-type_DNA-bd_sf"/>
</dbReference>
<evidence type="ECO:0000256" key="7">
    <source>
        <dbReference type="SAM" id="Phobius"/>
    </source>
</evidence>
<dbReference type="Pfam" id="PF00172">
    <property type="entry name" value="Zn_clus"/>
    <property type="match status" value="1"/>
</dbReference>
<dbReference type="PANTHER" id="PTHR47424:SF3">
    <property type="entry name" value="REGULATORY PROTEIN GAL4"/>
    <property type="match status" value="1"/>
</dbReference>
<dbReference type="Pfam" id="PF04082">
    <property type="entry name" value="Fungal_trans"/>
    <property type="match status" value="1"/>
</dbReference>